<proteinExistence type="predicted"/>
<dbReference type="Proteomes" id="UP000095759">
    <property type="component" value="Unassembled WGS sequence"/>
</dbReference>
<reference evidence="1 2" key="1">
    <citation type="submission" date="2016-08" db="EMBL/GenBank/DDBJ databases">
        <title>Complete genome sequence of Streptomyces agglomeratus strain 6-3-2, a novel anti-MRSA actinomycete isolated from Wuli of Tebit, China.</title>
        <authorList>
            <person name="Chen X."/>
        </authorList>
    </citation>
    <scope>NUCLEOTIDE SEQUENCE [LARGE SCALE GENOMIC DNA]</scope>
    <source>
        <strain evidence="1 2">6-3-2</strain>
    </source>
</reference>
<evidence type="ECO:0000313" key="2">
    <source>
        <dbReference type="Proteomes" id="UP000095759"/>
    </source>
</evidence>
<dbReference type="AlphaFoldDB" id="A0A1E5PKA2"/>
<keyword evidence="2" id="KW-1185">Reference proteome</keyword>
<organism evidence="1 2">
    <name type="scientific">Streptomyces agglomeratus</name>
    <dbReference type="NCBI Taxonomy" id="285458"/>
    <lineage>
        <taxon>Bacteria</taxon>
        <taxon>Bacillati</taxon>
        <taxon>Actinomycetota</taxon>
        <taxon>Actinomycetes</taxon>
        <taxon>Kitasatosporales</taxon>
        <taxon>Streptomycetaceae</taxon>
        <taxon>Streptomyces</taxon>
    </lineage>
</organism>
<protein>
    <submittedName>
        <fullName evidence="1">Uncharacterized protein</fullName>
    </submittedName>
</protein>
<comment type="caution">
    <text evidence="1">The sequence shown here is derived from an EMBL/GenBank/DDBJ whole genome shotgun (WGS) entry which is preliminary data.</text>
</comment>
<name>A0A1E5PKA2_9ACTN</name>
<sequence length="186" mass="19224">MASMLGLLEAREASARERVEGLREEATRAAAALEAGEIELDRRVIAREELVDALAASAAESTAVTEAEGEGEGGTVPTPVPVPAAVSASVPGAIVPPWREGLSVSVLSPDNQRILNVLQDRPGHEPLRVKDIAAVMGIDTAVAAKVEGVRSKARRLGERGWLLQEASGAFSAGRRHVASPAGGPSA</sequence>
<evidence type="ECO:0000313" key="1">
    <source>
        <dbReference type="EMBL" id="OEJ29969.1"/>
    </source>
</evidence>
<gene>
    <name evidence="1" type="ORF">AS594_36360</name>
</gene>
<dbReference type="EMBL" id="MEHJ01000001">
    <property type="protein sequence ID" value="OEJ29969.1"/>
    <property type="molecule type" value="Genomic_DNA"/>
</dbReference>
<accession>A0A1E5PKA2</accession>